<dbReference type="PANTHER" id="PTHR42796:SF4">
    <property type="entry name" value="FUMARYLACETOACETATE HYDROLASE DOMAIN-CONTAINING PROTEIN 2A"/>
    <property type="match status" value="1"/>
</dbReference>
<gene>
    <name evidence="5" type="ORF">B5V03_39525</name>
</gene>
<comment type="similarity">
    <text evidence="1">Belongs to the FAH family.</text>
</comment>
<dbReference type="Proteomes" id="UP000290819">
    <property type="component" value="Unassembled WGS sequence"/>
</dbReference>
<dbReference type="AlphaFoldDB" id="A0A4Q1UH57"/>
<dbReference type="InterPro" id="IPR011234">
    <property type="entry name" value="Fumarylacetoacetase-like_C"/>
</dbReference>
<dbReference type="GO" id="GO:0044281">
    <property type="term" value="P:small molecule metabolic process"/>
    <property type="evidence" value="ECO:0007669"/>
    <property type="project" value="UniProtKB-ARBA"/>
</dbReference>
<keyword evidence="2" id="KW-0479">Metal-binding</keyword>
<dbReference type="RefSeq" id="WP_129275904.1">
    <property type="nucleotide sequence ID" value="NZ_MZXW01000055.1"/>
</dbReference>
<reference evidence="5 6" key="1">
    <citation type="submission" date="2017-03" db="EMBL/GenBank/DDBJ databases">
        <authorList>
            <person name="Safronova V.I."/>
            <person name="Sazanova A.L."/>
            <person name="Chirak E.R."/>
        </authorList>
    </citation>
    <scope>NUCLEOTIDE SEQUENCE [LARGE SCALE GENOMIC DNA]</scope>
    <source>
        <strain evidence="5 6">Opo-243</strain>
    </source>
</reference>
<dbReference type="GO" id="GO:0003824">
    <property type="term" value="F:catalytic activity"/>
    <property type="evidence" value="ECO:0007669"/>
    <property type="project" value="InterPro"/>
</dbReference>
<evidence type="ECO:0000256" key="2">
    <source>
        <dbReference type="ARBA" id="ARBA00022723"/>
    </source>
</evidence>
<dbReference type="Pfam" id="PF10370">
    <property type="entry name" value="Rv2993c-like_N"/>
    <property type="match status" value="1"/>
</dbReference>
<evidence type="ECO:0000259" key="3">
    <source>
        <dbReference type="Pfam" id="PF01557"/>
    </source>
</evidence>
<dbReference type="SUPFAM" id="SSF56529">
    <property type="entry name" value="FAH"/>
    <property type="match status" value="1"/>
</dbReference>
<dbReference type="InterPro" id="IPR036663">
    <property type="entry name" value="Fumarylacetoacetase_C_sf"/>
</dbReference>
<dbReference type="InterPro" id="IPR051121">
    <property type="entry name" value="FAH"/>
</dbReference>
<proteinExistence type="inferred from homology"/>
<name>A0A4Q1UH57_9BRAD</name>
<dbReference type="GO" id="GO:0046872">
    <property type="term" value="F:metal ion binding"/>
    <property type="evidence" value="ECO:0007669"/>
    <property type="project" value="UniProtKB-KW"/>
</dbReference>
<evidence type="ECO:0000313" key="6">
    <source>
        <dbReference type="Proteomes" id="UP000290819"/>
    </source>
</evidence>
<comment type="caution">
    <text evidence="5">The sequence shown here is derived from an EMBL/GenBank/DDBJ whole genome shotgun (WGS) entry which is preliminary data.</text>
</comment>
<evidence type="ECO:0000313" key="5">
    <source>
        <dbReference type="EMBL" id="RXT33613.1"/>
    </source>
</evidence>
<feature type="domain" description="Rv2993c-like N-terminal" evidence="4">
    <location>
        <begin position="1"/>
        <end position="47"/>
    </location>
</feature>
<dbReference type="EMBL" id="MZXW01000055">
    <property type="protein sequence ID" value="RXT33613.1"/>
    <property type="molecule type" value="Genomic_DNA"/>
</dbReference>
<dbReference type="Gene3D" id="3.90.850.10">
    <property type="entry name" value="Fumarylacetoacetase-like, C-terminal domain"/>
    <property type="match status" value="1"/>
</dbReference>
<evidence type="ECO:0000256" key="1">
    <source>
        <dbReference type="ARBA" id="ARBA00010211"/>
    </source>
</evidence>
<accession>A0A4Q1UH57</accession>
<feature type="domain" description="Fumarylacetoacetase-like C-terminal" evidence="3">
    <location>
        <begin position="56"/>
        <end position="256"/>
    </location>
</feature>
<protein>
    <submittedName>
        <fullName evidence="5">2-keto-4-pentenoate hydratase</fullName>
    </submittedName>
</protein>
<dbReference type="InterPro" id="IPR018833">
    <property type="entry name" value="Rv2993c-like_N"/>
</dbReference>
<evidence type="ECO:0000259" key="4">
    <source>
        <dbReference type="Pfam" id="PF10370"/>
    </source>
</evidence>
<dbReference type="OrthoDB" id="5197601at2"/>
<keyword evidence="6" id="KW-1185">Reference proteome</keyword>
<dbReference type="Pfam" id="PF01557">
    <property type="entry name" value="FAA_hydrolase"/>
    <property type="match status" value="1"/>
</dbReference>
<dbReference type="Gene3D" id="2.30.30.370">
    <property type="entry name" value="FAH"/>
    <property type="match status" value="1"/>
</dbReference>
<sequence>MRWLKFTASDKTSWGIVGGDQVIAVDGDPFGEWQRTSRTHPLAQVKIELPLIPRTFYCVGLNYLKHLKEAADKRGEVPAVPDRPEIGYRAQNALIAHEEEVVIPSFATDKIHYEGELVVVIGKKVKHLTKQNAMECVFGYTIGNDVSERSWQKADRSLWRSKNADTFKPMGPWIETEADLAKMQTIVRVNGKETNRFATADMIFGVVPFLVELTKYFTLWPGDVIWMGTDGASPDIKHGDVVEIDISGVGTLRNRFVREQRQDINLRRGPSHGR</sequence>
<organism evidence="5 6">
    <name type="scientific">Bradyrhizobium betae</name>
    <dbReference type="NCBI Taxonomy" id="244734"/>
    <lineage>
        <taxon>Bacteria</taxon>
        <taxon>Pseudomonadati</taxon>
        <taxon>Pseudomonadota</taxon>
        <taxon>Alphaproteobacteria</taxon>
        <taxon>Hyphomicrobiales</taxon>
        <taxon>Nitrobacteraceae</taxon>
        <taxon>Bradyrhizobium</taxon>
    </lineage>
</organism>
<dbReference type="PANTHER" id="PTHR42796">
    <property type="entry name" value="FUMARYLACETOACETATE HYDROLASE DOMAIN-CONTAINING PROTEIN 2A-RELATED"/>
    <property type="match status" value="1"/>
</dbReference>